<feature type="region of interest" description="Disordered" evidence="1">
    <location>
        <begin position="39"/>
        <end position="88"/>
    </location>
</feature>
<dbReference type="AlphaFoldDB" id="A0AAF3J4B6"/>
<dbReference type="Gene3D" id="2.30.30.140">
    <property type="match status" value="1"/>
</dbReference>
<name>A0AAF3J4B6_9BILA</name>
<organism evidence="2 3">
    <name type="scientific">Mesorhabditis belari</name>
    <dbReference type="NCBI Taxonomy" id="2138241"/>
    <lineage>
        <taxon>Eukaryota</taxon>
        <taxon>Metazoa</taxon>
        <taxon>Ecdysozoa</taxon>
        <taxon>Nematoda</taxon>
        <taxon>Chromadorea</taxon>
        <taxon>Rhabditida</taxon>
        <taxon>Rhabditina</taxon>
        <taxon>Rhabditomorpha</taxon>
        <taxon>Rhabditoidea</taxon>
        <taxon>Rhabditidae</taxon>
        <taxon>Mesorhabditinae</taxon>
        <taxon>Mesorhabditis</taxon>
    </lineage>
</organism>
<accession>A0AAF3J4B6</accession>
<protein>
    <submittedName>
        <fullName evidence="3">Uncharacterized protein</fullName>
    </submittedName>
</protein>
<proteinExistence type="predicted"/>
<evidence type="ECO:0000313" key="3">
    <source>
        <dbReference type="WBParaSite" id="MBELARI_LOCUS15331"/>
    </source>
</evidence>
<reference evidence="3" key="1">
    <citation type="submission" date="2024-02" db="UniProtKB">
        <authorList>
            <consortium name="WormBaseParasite"/>
        </authorList>
    </citation>
    <scope>IDENTIFICATION</scope>
</reference>
<sequence length="131" mass="14485">MAVGTEVSPKFKGGCCEAKVKRIFKNIKFRAKWGLGWAKNGKKNCPSKTSRRSGCCSRAGRSKNQGDSSLLESLAPHPTGSSENTKRLTKRFTDDRLVAIVQYPFVGYFLSNVALQLNSKVSTWIYTFGLS</sequence>
<keyword evidence="2" id="KW-1185">Reference proteome</keyword>
<evidence type="ECO:0000313" key="2">
    <source>
        <dbReference type="Proteomes" id="UP000887575"/>
    </source>
</evidence>
<dbReference type="Proteomes" id="UP000887575">
    <property type="component" value="Unassembled WGS sequence"/>
</dbReference>
<evidence type="ECO:0000256" key="1">
    <source>
        <dbReference type="SAM" id="MobiDB-lite"/>
    </source>
</evidence>
<dbReference type="WBParaSite" id="MBELARI_LOCUS15331">
    <property type="protein sequence ID" value="MBELARI_LOCUS15331"/>
    <property type="gene ID" value="MBELARI_LOCUS15331"/>
</dbReference>